<dbReference type="InterPro" id="IPR011004">
    <property type="entry name" value="Trimer_LpxA-like_sf"/>
</dbReference>
<protein>
    <submittedName>
        <fullName evidence="4">Acyltransferase</fullName>
    </submittedName>
</protein>
<dbReference type="EMBL" id="CP114767">
    <property type="protein sequence ID" value="WBA43076.1"/>
    <property type="molecule type" value="Genomic_DNA"/>
</dbReference>
<organism evidence="4 5">
    <name type="scientific">Hymenobacter canadensis</name>
    <dbReference type="NCBI Taxonomy" id="2999067"/>
    <lineage>
        <taxon>Bacteria</taxon>
        <taxon>Pseudomonadati</taxon>
        <taxon>Bacteroidota</taxon>
        <taxon>Cytophagia</taxon>
        <taxon>Cytophagales</taxon>
        <taxon>Hymenobacteraceae</taxon>
        <taxon>Hymenobacter</taxon>
    </lineage>
</organism>
<dbReference type="GO" id="GO:0016746">
    <property type="term" value="F:acyltransferase activity"/>
    <property type="evidence" value="ECO:0007669"/>
    <property type="project" value="UniProtKB-KW"/>
</dbReference>
<dbReference type="InterPro" id="IPR051159">
    <property type="entry name" value="Hexapeptide_acetyltransf"/>
</dbReference>
<evidence type="ECO:0000256" key="1">
    <source>
        <dbReference type="ARBA" id="ARBA00022679"/>
    </source>
</evidence>
<keyword evidence="2" id="KW-0677">Repeat</keyword>
<keyword evidence="5" id="KW-1185">Reference proteome</keyword>
<dbReference type="Gene3D" id="2.160.10.10">
    <property type="entry name" value="Hexapeptide repeat proteins"/>
    <property type="match status" value="1"/>
</dbReference>
<name>A0ABY7LSY0_9BACT</name>
<dbReference type="PROSITE" id="PS00101">
    <property type="entry name" value="HEXAPEP_TRANSFERASES"/>
    <property type="match status" value="1"/>
</dbReference>
<dbReference type="CDD" id="cd04647">
    <property type="entry name" value="LbH_MAT_like"/>
    <property type="match status" value="1"/>
</dbReference>
<dbReference type="SUPFAM" id="SSF51161">
    <property type="entry name" value="Trimeric LpxA-like enzymes"/>
    <property type="match status" value="1"/>
</dbReference>
<sequence length="234" mass="24940">MTTTTTLSPASISAAAAPSLRGVLRQRWQQVAARYPHRGPAGRLLALALDGLQGSLRLLSTALFLPGVHRGRLVSVRGRPLVRNEGRIELGHRVRVWSHVSRVKLFVGPGAVLRVGDDTRLNGVHISVSCQVTIGHHVRLGPNVVILDDDFHDAAQHNAAGQRAPVCIHDHAWIAMNALILQGVTIGEGAAVAAGAVVTRDVPPYTLVAGVPARIIRELPRPAHFTSPVNAASR</sequence>
<evidence type="ECO:0000256" key="2">
    <source>
        <dbReference type="ARBA" id="ARBA00022737"/>
    </source>
</evidence>
<dbReference type="RefSeq" id="WP_269561121.1">
    <property type="nucleotide sequence ID" value="NZ_CP114767.1"/>
</dbReference>
<dbReference type="InterPro" id="IPR018357">
    <property type="entry name" value="Hexapep_transf_CS"/>
</dbReference>
<proteinExistence type="predicted"/>
<evidence type="ECO:0000313" key="4">
    <source>
        <dbReference type="EMBL" id="WBA43076.1"/>
    </source>
</evidence>
<keyword evidence="1" id="KW-0808">Transferase</keyword>
<keyword evidence="3 4" id="KW-0012">Acyltransferase</keyword>
<evidence type="ECO:0000256" key="3">
    <source>
        <dbReference type="ARBA" id="ARBA00023315"/>
    </source>
</evidence>
<accession>A0ABY7LSY0</accession>
<gene>
    <name evidence="4" type="ORF">O3303_05790</name>
</gene>
<dbReference type="Pfam" id="PF00132">
    <property type="entry name" value="Hexapep"/>
    <property type="match status" value="1"/>
</dbReference>
<reference evidence="4 5" key="1">
    <citation type="submission" date="2022-12" db="EMBL/GenBank/DDBJ databases">
        <title>Hymenobacter canadensis sp. nov. isolated from lake water of the Cambridge Bay, Canada.</title>
        <authorList>
            <person name="Kim W.H."/>
            <person name="Lee Y.M."/>
        </authorList>
    </citation>
    <scope>NUCLEOTIDE SEQUENCE [LARGE SCALE GENOMIC DNA]</scope>
    <source>
        <strain evidence="4 5">PAMC 29467</strain>
    </source>
</reference>
<dbReference type="InterPro" id="IPR001451">
    <property type="entry name" value="Hexapep"/>
</dbReference>
<dbReference type="PANTHER" id="PTHR23416">
    <property type="entry name" value="SIALIC ACID SYNTHASE-RELATED"/>
    <property type="match status" value="1"/>
</dbReference>
<evidence type="ECO:0000313" key="5">
    <source>
        <dbReference type="Proteomes" id="UP001211005"/>
    </source>
</evidence>
<dbReference type="Proteomes" id="UP001211005">
    <property type="component" value="Chromosome"/>
</dbReference>